<accession>A0A9P6CZ83</accession>
<dbReference type="Proteomes" id="UP000807469">
    <property type="component" value="Unassembled WGS sequence"/>
</dbReference>
<evidence type="ECO:0000313" key="3">
    <source>
        <dbReference type="Proteomes" id="UP000807469"/>
    </source>
</evidence>
<name>A0A9P6CZ83_9AGAR</name>
<feature type="transmembrane region" description="Helical" evidence="1">
    <location>
        <begin position="12"/>
        <end position="29"/>
    </location>
</feature>
<dbReference type="AlphaFoldDB" id="A0A9P6CZ83"/>
<keyword evidence="1" id="KW-1133">Transmembrane helix</keyword>
<keyword evidence="1" id="KW-0812">Transmembrane</keyword>
<keyword evidence="1" id="KW-0472">Membrane</keyword>
<dbReference type="EMBL" id="MU155139">
    <property type="protein sequence ID" value="KAF9484927.1"/>
    <property type="molecule type" value="Genomic_DNA"/>
</dbReference>
<protein>
    <submittedName>
        <fullName evidence="2">Uncharacterized protein</fullName>
    </submittedName>
</protein>
<comment type="caution">
    <text evidence="2">The sequence shown here is derived from an EMBL/GenBank/DDBJ whole genome shotgun (WGS) entry which is preliminary data.</text>
</comment>
<organism evidence="2 3">
    <name type="scientific">Pholiota conissans</name>
    <dbReference type="NCBI Taxonomy" id="109636"/>
    <lineage>
        <taxon>Eukaryota</taxon>
        <taxon>Fungi</taxon>
        <taxon>Dikarya</taxon>
        <taxon>Basidiomycota</taxon>
        <taxon>Agaricomycotina</taxon>
        <taxon>Agaricomycetes</taxon>
        <taxon>Agaricomycetidae</taxon>
        <taxon>Agaricales</taxon>
        <taxon>Agaricineae</taxon>
        <taxon>Strophariaceae</taxon>
        <taxon>Pholiota</taxon>
    </lineage>
</organism>
<proteinExistence type="predicted"/>
<evidence type="ECO:0000313" key="2">
    <source>
        <dbReference type="EMBL" id="KAF9484927.1"/>
    </source>
</evidence>
<reference evidence="2" key="1">
    <citation type="submission" date="2020-11" db="EMBL/GenBank/DDBJ databases">
        <authorList>
            <consortium name="DOE Joint Genome Institute"/>
            <person name="Ahrendt S."/>
            <person name="Riley R."/>
            <person name="Andreopoulos W."/>
            <person name="Labutti K."/>
            <person name="Pangilinan J."/>
            <person name="Ruiz-Duenas F.J."/>
            <person name="Barrasa J.M."/>
            <person name="Sanchez-Garcia M."/>
            <person name="Camarero S."/>
            <person name="Miyauchi S."/>
            <person name="Serrano A."/>
            <person name="Linde D."/>
            <person name="Babiker R."/>
            <person name="Drula E."/>
            <person name="Ayuso-Fernandez I."/>
            <person name="Pacheco R."/>
            <person name="Padilla G."/>
            <person name="Ferreira P."/>
            <person name="Barriuso J."/>
            <person name="Kellner H."/>
            <person name="Castanera R."/>
            <person name="Alfaro M."/>
            <person name="Ramirez L."/>
            <person name="Pisabarro A.G."/>
            <person name="Kuo A."/>
            <person name="Tritt A."/>
            <person name="Lipzen A."/>
            <person name="He G."/>
            <person name="Yan M."/>
            <person name="Ng V."/>
            <person name="Cullen D."/>
            <person name="Martin F."/>
            <person name="Rosso M.-N."/>
            <person name="Henrissat B."/>
            <person name="Hibbett D."/>
            <person name="Martinez A.T."/>
            <person name="Grigoriev I.V."/>
        </authorList>
    </citation>
    <scope>NUCLEOTIDE SEQUENCE</scope>
    <source>
        <strain evidence="2">CIRM-BRFM 674</strain>
    </source>
</reference>
<evidence type="ECO:0000256" key="1">
    <source>
        <dbReference type="SAM" id="Phobius"/>
    </source>
</evidence>
<feature type="non-terminal residue" evidence="2">
    <location>
        <position position="71"/>
    </location>
</feature>
<keyword evidence="3" id="KW-1185">Reference proteome</keyword>
<sequence length="71" mass="7900">MRVMADSSIGGMYVLYVLAALVLGVPWTGEGDLTLDWIDCAVEFELRWDSVKACELLRDGLDCVLGRVFVF</sequence>
<gene>
    <name evidence="2" type="ORF">BDN70DRAFT_871911</name>
</gene>